<dbReference type="Gene3D" id="3.30.470.20">
    <property type="entry name" value="ATP-grasp fold, B domain"/>
    <property type="match status" value="1"/>
</dbReference>
<proteinExistence type="predicted"/>
<evidence type="ECO:0000313" key="3">
    <source>
        <dbReference type="Proteomes" id="UP000308768"/>
    </source>
</evidence>
<evidence type="ECO:0000313" key="2">
    <source>
        <dbReference type="EMBL" id="TKA80469.1"/>
    </source>
</evidence>
<sequence length="457" mass="51565">MGIPTSYTPLLALIDYKDLYVQPFILSALESRLPSASFTLVEDLPADLQGSRIQSVLQFRQYEEIDWDHALHDPQNSLVNAYTIRKALIRKHYLSTTVHNWIVKHPESVLRRHVKAAVAFELDYAEFLDDALNEADSYDLQDSFAKNEGKDASQRDWWILKPSMSDKGQGIRLFSTEEELTAIFESWEEEGSEDLDKDSCEHDGCSSEKSGLAITNGIGLNGTNTNPDDANEDDEGNGVVTSQLRHFIAQPYIARPLLLAECEDRKFHIRTYVLAVGSLRVYVYKPMLALFAANPYTPPWSTQGIHDDQEYLRTHLTNTCLQNGEREGSVKAFWDLPDEDPLPSRWKTSVFSQICSTTSALFEAAARGMMTDFQTLPFAFEVFGLDFLVDEDYTAWLLEVNAFPDFKQTGNALSGIIEGLFEDVIDVAVKPFFGLGAQDVEGTDRMTRVLDLDLGRR</sequence>
<dbReference type="AlphaFoldDB" id="A0A4V6WLA4"/>
<feature type="region of interest" description="Disordered" evidence="1">
    <location>
        <begin position="216"/>
        <end position="236"/>
    </location>
</feature>
<dbReference type="Pfam" id="PF03133">
    <property type="entry name" value="TTL"/>
    <property type="match status" value="1"/>
</dbReference>
<comment type="caution">
    <text evidence="2">The sequence shown here is derived from an EMBL/GenBank/DDBJ whole genome shotgun (WGS) entry which is preliminary data.</text>
</comment>
<dbReference type="PANTHER" id="PTHR47551:SF1">
    <property type="entry name" value="TUBULIN--TYROSINE LIGASE PBY1-RELATED"/>
    <property type="match status" value="1"/>
</dbReference>
<evidence type="ECO:0008006" key="4">
    <source>
        <dbReference type="Google" id="ProtNLM"/>
    </source>
</evidence>
<dbReference type="PROSITE" id="PS51221">
    <property type="entry name" value="TTL"/>
    <property type="match status" value="1"/>
</dbReference>
<dbReference type="STRING" id="331657.A0A4V6WLA4"/>
<dbReference type="GO" id="GO:0000932">
    <property type="term" value="C:P-body"/>
    <property type="evidence" value="ECO:0007669"/>
    <property type="project" value="TreeGrafter"/>
</dbReference>
<accession>A0A4V6WLA4</accession>
<dbReference type="SUPFAM" id="SSF56059">
    <property type="entry name" value="Glutathione synthetase ATP-binding domain-like"/>
    <property type="match status" value="1"/>
</dbReference>
<dbReference type="OrthoDB" id="202825at2759"/>
<reference evidence="2 3" key="1">
    <citation type="submission" date="2017-03" db="EMBL/GenBank/DDBJ databases">
        <title>Genomes of endolithic fungi from Antarctica.</title>
        <authorList>
            <person name="Coleine C."/>
            <person name="Masonjones S."/>
            <person name="Stajich J.E."/>
        </authorList>
    </citation>
    <scope>NUCLEOTIDE SEQUENCE [LARGE SCALE GENOMIC DNA]</scope>
    <source>
        <strain evidence="2 3">CCFEE 5187</strain>
    </source>
</reference>
<dbReference type="InterPro" id="IPR027746">
    <property type="entry name" value="TTL"/>
</dbReference>
<dbReference type="InterPro" id="IPR004344">
    <property type="entry name" value="TTL/TTLL_fam"/>
</dbReference>
<organism evidence="2 3">
    <name type="scientific">Cryomyces minteri</name>
    <dbReference type="NCBI Taxonomy" id="331657"/>
    <lineage>
        <taxon>Eukaryota</taxon>
        <taxon>Fungi</taxon>
        <taxon>Dikarya</taxon>
        <taxon>Ascomycota</taxon>
        <taxon>Pezizomycotina</taxon>
        <taxon>Dothideomycetes</taxon>
        <taxon>Dothideomycetes incertae sedis</taxon>
        <taxon>Cryomyces</taxon>
    </lineage>
</organism>
<gene>
    <name evidence="2" type="ORF">B0A49_00853</name>
</gene>
<protein>
    <recommendedName>
        <fullName evidence="4">Tubulin-tyrosine ligase</fullName>
    </recommendedName>
</protein>
<dbReference type="Proteomes" id="UP000308768">
    <property type="component" value="Unassembled WGS sequence"/>
</dbReference>
<dbReference type="EMBL" id="NAJN01000057">
    <property type="protein sequence ID" value="TKA80469.1"/>
    <property type="molecule type" value="Genomic_DNA"/>
</dbReference>
<name>A0A4V6WLA4_9PEZI</name>
<dbReference type="PANTHER" id="PTHR47551">
    <property type="entry name" value="TUBULIN--TYROSINE LIGASE PBY1-RELATED"/>
    <property type="match status" value="1"/>
</dbReference>
<keyword evidence="3" id="KW-1185">Reference proteome</keyword>
<feature type="compositionally biased region" description="Low complexity" evidence="1">
    <location>
        <begin position="216"/>
        <end position="226"/>
    </location>
</feature>
<evidence type="ECO:0000256" key="1">
    <source>
        <dbReference type="SAM" id="MobiDB-lite"/>
    </source>
</evidence>